<accession>A0A2Z4FM89</accession>
<keyword evidence="2" id="KW-0802">TPR repeat</keyword>
<dbReference type="Gene3D" id="1.25.40.10">
    <property type="entry name" value="Tetratricopeptide repeat domain"/>
    <property type="match status" value="4"/>
</dbReference>
<keyword evidence="1" id="KW-0677">Repeat</keyword>
<sequence>MLSWKFQRSTSSPLRAAGCVLCLCVGFASPVVAQDAPPPDENQVEATGEAANEPAATESAATDVDAPEVADDADPAAVARAEALREYQEAYKHYSAEMDGYKATVDSIVEAEYNRRVAQVNAGYSSKISTLDAVEQRRRNEAIAAFEEYIRRYPRTPGYTPDALFRLAELHFEKANADYLSADEAYQSEMQAYEDGERADPPALPSRDFTQTAMLFQRLVDDWPDYEQVDGALYLLAYTKLQSNEEEAARDLLMTLVDKYPESRFVPESWVRIGEYWFSASDGAEDLEKARYAYEQAMQYSDSDFFDKALYKLAWTYYRLDQFDKAISEFKRLVEYSDEQKRITGRSGSVLRAESIQYIAVSLAEQDWDLDGAVDDQFGMPRVRSYLGGDEPYEREVLVQLVEYMFDNTRYDIAGDVITYTLEKYPRDAENPQLHEKLILSMVRDGRQDAAFQERSKLLAYYGPESDWYAYQKRVGRETPLRYANNLVKDNLIQSATWFHEQAQNLKDEAIVRQDEDMLALARERYKAAASGYADFLARYPNDKDVYQWNFYYAECLFYSAQYDPAYEQYKVVRELDLVKNTYQEKAAFNAIKALEFDIQERVARGEIGGRALTGGAADDAREAAQKQADDTPQAADNDGQIVTIQPDPIPERVYQYVTAMDRYVVLGLENDGDPELDLKFAFQAGKLFYDYKDYNTARERFAWVVDNYPENELAYLSGSLILETYRQEKDYANLSMWAEKLSTVIKGDQAQAIKDEVRQFQLGAMFKSAEQLFQAKKYDEAAAEYLRLVNNAPDHPFASKALNNAAVAYENVGKYESAMNLFERVNRDYPNDPLAGYALYRVAVNSDRFFDFDKAIQSYELFYEKYKGDNSETLSAMGFDVPERRQTALRSAAVLTENLQRYTKAARLFEKYVDNYPGAEDAAGAQWQAVQNWKKAGNQRAMTNAIGVHRRKFGSRSEETVRVLEGMTMIADNYAQAGNRTRALAEYNNIVKEYRTRGIERGQPGSYFGAKARFELAEDEFQQWKKIQIKGSMKQQGKLLEKKVADQKIVAASFQDVFNYGSLEWTLAAYFRTGSIYEEFAKALYNVPIPFEEGTEQWDIYRTQLDDMVVPLEDKAIEFYEGAVQKAREEKVVNEWTKRTLEHLNEYMPAKYPLYKEERREVAQRTRTGGSYMGAETYQESLVAPVPASPDASESAEDPQGEQL</sequence>
<dbReference type="Pfam" id="PF13432">
    <property type="entry name" value="TPR_16"/>
    <property type="match status" value="1"/>
</dbReference>
<dbReference type="SUPFAM" id="SSF48452">
    <property type="entry name" value="TPR-like"/>
    <property type="match status" value="4"/>
</dbReference>
<protein>
    <submittedName>
        <fullName evidence="5">Uncharacterized protein</fullName>
    </submittedName>
</protein>
<feature type="chain" id="PRO_5043870556" evidence="4">
    <location>
        <begin position="34"/>
        <end position="1205"/>
    </location>
</feature>
<dbReference type="SMART" id="SM00028">
    <property type="entry name" value="TPR"/>
    <property type="match status" value="5"/>
</dbReference>
<evidence type="ECO:0000256" key="4">
    <source>
        <dbReference type="SAM" id="SignalP"/>
    </source>
</evidence>
<dbReference type="Pfam" id="PF13174">
    <property type="entry name" value="TPR_6"/>
    <property type="match status" value="3"/>
</dbReference>
<dbReference type="EMBL" id="CP030032">
    <property type="protein sequence ID" value="AWV89794.1"/>
    <property type="molecule type" value="Genomic_DNA"/>
</dbReference>
<dbReference type="AlphaFoldDB" id="A0A2Z4FM89"/>
<evidence type="ECO:0000313" key="5">
    <source>
        <dbReference type="EMBL" id="AWV89794.1"/>
    </source>
</evidence>
<feature type="compositionally biased region" description="Acidic residues" evidence="3">
    <location>
        <begin position="1195"/>
        <end position="1205"/>
    </location>
</feature>
<evidence type="ECO:0000256" key="2">
    <source>
        <dbReference type="ARBA" id="ARBA00022803"/>
    </source>
</evidence>
<evidence type="ECO:0000313" key="6">
    <source>
        <dbReference type="Proteomes" id="UP000249799"/>
    </source>
</evidence>
<organism evidence="5 6">
    <name type="scientific">Bradymonas sediminis</name>
    <dbReference type="NCBI Taxonomy" id="1548548"/>
    <lineage>
        <taxon>Bacteria</taxon>
        <taxon>Deltaproteobacteria</taxon>
        <taxon>Bradymonadales</taxon>
        <taxon>Bradymonadaceae</taxon>
        <taxon>Bradymonas</taxon>
    </lineage>
</organism>
<proteinExistence type="predicted"/>
<dbReference type="PROSITE" id="PS50005">
    <property type="entry name" value="TPR"/>
    <property type="match status" value="2"/>
</dbReference>
<dbReference type="InterPro" id="IPR011990">
    <property type="entry name" value="TPR-like_helical_dom_sf"/>
</dbReference>
<evidence type="ECO:0000256" key="1">
    <source>
        <dbReference type="ARBA" id="ARBA00022737"/>
    </source>
</evidence>
<feature type="region of interest" description="Disordered" evidence="3">
    <location>
        <begin position="619"/>
        <end position="643"/>
    </location>
</feature>
<dbReference type="PANTHER" id="PTHR44943">
    <property type="entry name" value="CELLULOSE SYNTHASE OPERON PROTEIN C"/>
    <property type="match status" value="1"/>
</dbReference>
<feature type="signal peptide" evidence="4">
    <location>
        <begin position="1"/>
        <end position="33"/>
    </location>
</feature>
<gene>
    <name evidence="5" type="ORF">DN745_10775</name>
</gene>
<feature type="region of interest" description="Disordered" evidence="3">
    <location>
        <begin position="35"/>
        <end position="65"/>
    </location>
</feature>
<dbReference type="Proteomes" id="UP000249799">
    <property type="component" value="Chromosome"/>
</dbReference>
<feature type="region of interest" description="Disordered" evidence="3">
    <location>
        <begin position="1166"/>
        <end position="1205"/>
    </location>
</feature>
<dbReference type="InterPro" id="IPR051685">
    <property type="entry name" value="Ycf3/AcsC/BcsC/TPR_MFPF"/>
</dbReference>
<keyword evidence="6" id="KW-1185">Reference proteome</keyword>
<keyword evidence="4" id="KW-0732">Signal</keyword>
<dbReference type="OrthoDB" id="9806825at2"/>
<evidence type="ECO:0000256" key="3">
    <source>
        <dbReference type="SAM" id="MobiDB-lite"/>
    </source>
</evidence>
<dbReference type="PANTHER" id="PTHR44943:SF8">
    <property type="entry name" value="TPR REPEAT-CONTAINING PROTEIN MJ0263"/>
    <property type="match status" value="1"/>
</dbReference>
<reference evidence="5 6" key="1">
    <citation type="submission" date="2018-06" db="EMBL/GenBank/DDBJ databases">
        <title>Lujinxingia sediminis gen. nov. sp. nov., a new facultative anaerobic member of the class Deltaproteobacteria, and proposal of Lujinxingaceae fam. nov.</title>
        <authorList>
            <person name="Guo L.-Y."/>
            <person name="Li C.-M."/>
            <person name="Wang S."/>
            <person name="Du Z.-J."/>
        </authorList>
    </citation>
    <scope>NUCLEOTIDE SEQUENCE [LARGE SCALE GENOMIC DNA]</scope>
    <source>
        <strain evidence="5 6">FA350</strain>
    </source>
</reference>
<feature type="compositionally biased region" description="Low complexity" evidence="3">
    <location>
        <begin position="49"/>
        <end position="64"/>
    </location>
</feature>
<name>A0A2Z4FM89_9DELT</name>
<dbReference type="InterPro" id="IPR019734">
    <property type="entry name" value="TPR_rpt"/>
</dbReference>
<dbReference type="KEGG" id="bsed:DN745_10775"/>
<feature type="compositionally biased region" description="Basic and acidic residues" evidence="3">
    <location>
        <begin position="619"/>
        <end position="630"/>
    </location>
</feature>